<keyword evidence="2" id="KW-1185">Reference proteome</keyword>
<comment type="caution">
    <text evidence="1">The sequence shown here is derived from an EMBL/GenBank/DDBJ whole genome shotgun (WGS) entry which is preliminary data.</text>
</comment>
<reference evidence="2" key="1">
    <citation type="journal article" date="2016" name="Nat. Commun.">
        <title>The Gonium pectorale genome demonstrates co-option of cell cycle regulation during the evolution of multicellularity.</title>
        <authorList>
            <person name="Hanschen E.R."/>
            <person name="Marriage T.N."/>
            <person name="Ferris P.J."/>
            <person name="Hamaji T."/>
            <person name="Toyoda A."/>
            <person name="Fujiyama A."/>
            <person name="Neme R."/>
            <person name="Noguchi H."/>
            <person name="Minakuchi Y."/>
            <person name="Suzuki M."/>
            <person name="Kawai-Toyooka H."/>
            <person name="Smith D.R."/>
            <person name="Sparks H."/>
            <person name="Anderson J."/>
            <person name="Bakaric R."/>
            <person name="Luria V."/>
            <person name="Karger A."/>
            <person name="Kirschner M.W."/>
            <person name="Durand P.M."/>
            <person name="Michod R.E."/>
            <person name="Nozaki H."/>
            <person name="Olson B.J."/>
        </authorList>
    </citation>
    <scope>NUCLEOTIDE SEQUENCE [LARGE SCALE GENOMIC DNA]</scope>
    <source>
        <strain evidence="2">NIES-2863</strain>
    </source>
</reference>
<dbReference type="OrthoDB" id="26095at2759"/>
<dbReference type="EMBL" id="LSYV01000005">
    <property type="protein sequence ID" value="KXZ54699.1"/>
    <property type="molecule type" value="Genomic_DNA"/>
</dbReference>
<evidence type="ECO:0000313" key="2">
    <source>
        <dbReference type="Proteomes" id="UP000075714"/>
    </source>
</evidence>
<evidence type="ECO:0000313" key="1">
    <source>
        <dbReference type="EMBL" id="KXZ54699.1"/>
    </source>
</evidence>
<organism evidence="1 2">
    <name type="scientific">Gonium pectorale</name>
    <name type="common">Green alga</name>
    <dbReference type="NCBI Taxonomy" id="33097"/>
    <lineage>
        <taxon>Eukaryota</taxon>
        <taxon>Viridiplantae</taxon>
        <taxon>Chlorophyta</taxon>
        <taxon>core chlorophytes</taxon>
        <taxon>Chlorophyceae</taxon>
        <taxon>CS clade</taxon>
        <taxon>Chlamydomonadales</taxon>
        <taxon>Volvocaceae</taxon>
        <taxon>Gonium</taxon>
    </lineage>
</organism>
<protein>
    <submittedName>
        <fullName evidence="1">Uncharacterized protein</fullName>
    </submittedName>
</protein>
<dbReference type="AlphaFoldDB" id="A0A150GXZ2"/>
<proteinExistence type="predicted"/>
<gene>
    <name evidence="1" type="ORF">GPECTOR_4g767</name>
</gene>
<name>A0A150GXZ2_GONPE</name>
<sequence>MPKVRYELPHKKYFVPEHNLTGTAAARASNRSSHGTGRGGPDCGLEVKRPCTNRFRHPHEHDVKTAVGHIGPDKHDLNPRDHGWLASRCFGHCVDHLALCVCGYGSKYRHIPAPDGSPPGTPPVQWGRPMLDNCMPGTDKSGHSLDWGRPHLKYEDLYGPEGWCNKEQSALQ</sequence>
<accession>A0A150GXZ2</accession>
<dbReference type="STRING" id="33097.A0A150GXZ2"/>
<dbReference type="Proteomes" id="UP000075714">
    <property type="component" value="Unassembled WGS sequence"/>
</dbReference>